<feature type="domain" description="NmrA-like" evidence="1">
    <location>
        <begin position="2"/>
        <end position="266"/>
    </location>
</feature>
<dbReference type="InterPro" id="IPR008030">
    <property type="entry name" value="NmrA-like"/>
</dbReference>
<keyword evidence="3" id="KW-1185">Reference proteome</keyword>
<dbReference type="InterPro" id="IPR052718">
    <property type="entry name" value="NmrA-type_oxidoreductase"/>
</dbReference>
<dbReference type="RefSeq" id="WP_085465198.1">
    <property type="nucleotide sequence ID" value="NZ_FXBL01000004.1"/>
</dbReference>
<sequence length="295" mass="30329">MSDTILITGASGHLGQAVITHLLDSQGVAPSRIIAGTRNTDKLSALAAKGVALRKVDFDDAAGLEKAFAGVGTVLIVSTDALDGAGTRLRQHKAAVAAAKKAGVARLAYTSLPVPETSKVSFAPDHLGTEETIKATGIPYLLFRDSWYLENLFMSLPNALKSGQWYTSAADGKTSFVARDDIAAAIAGALANPPAGNATYTLTGDEAYTNDQIAALVSEITGKPLQVVHLTDEQLAGGMKAAGVPEAIIPTLVSFDTATRTGGLGAVTGDTAKLSGRKLQTLRDFLAANKAALAG</sequence>
<dbReference type="InterPro" id="IPR036291">
    <property type="entry name" value="NAD(P)-bd_dom_sf"/>
</dbReference>
<reference evidence="2 3" key="1">
    <citation type="submission" date="2017-04" db="EMBL/GenBank/DDBJ databases">
        <authorList>
            <person name="Afonso C.L."/>
            <person name="Miller P.J."/>
            <person name="Scott M.A."/>
            <person name="Spackman E."/>
            <person name="Goraichik I."/>
            <person name="Dimitrov K.M."/>
            <person name="Suarez D.L."/>
            <person name="Swayne D.E."/>
        </authorList>
    </citation>
    <scope>NUCLEOTIDE SEQUENCE [LARGE SCALE GENOMIC DNA]</scope>
    <source>
        <strain evidence="2 3">B5P</strain>
    </source>
</reference>
<dbReference type="PANTHER" id="PTHR47129">
    <property type="entry name" value="QUINONE OXIDOREDUCTASE 2"/>
    <property type="match status" value="1"/>
</dbReference>
<name>A0A1X7P681_9HYPH</name>
<dbReference type="Proteomes" id="UP000193083">
    <property type="component" value="Unassembled WGS sequence"/>
</dbReference>
<protein>
    <submittedName>
        <fullName evidence="2">NAD(P)H dehydrogenase (Quinone)</fullName>
    </submittedName>
</protein>
<proteinExistence type="predicted"/>
<dbReference type="SUPFAM" id="SSF51735">
    <property type="entry name" value="NAD(P)-binding Rossmann-fold domains"/>
    <property type="match status" value="1"/>
</dbReference>
<evidence type="ECO:0000259" key="1">
    <source>
        <dbReference type="Pfam" id="PF05368"/>
    </source>
</evidence>
<dbReference type="Gene3D" id="3.40.50.720">
    <property type="entry name" value="NAD(P)-binding Rossmann-like Domain"/>
    <property type="match status" value="1"/>
</dbReference>
<dbReference type="PANTHER" id="PTHR47129:SF1">
    <property type="entry name" value="NMRA-LIKE DOMAIN-CONTAINING PROTEIN"/>
    <property type="match status" value="1"/>
</dbReference>
<dbReference type="OrthoDB" id="7771794at2"/>
<organism evidence="2 3">
    <name type="scientific">Mesorhizobium australicum</name>
    <dbReference type="NCBI Taxonomy" id="536018"/>
    <lineage>
        <taxon>Bacteria</taxon>
        <taxon>Pseudomonadati</taxon>
        <taxon>Pseudomonadota</taxon>
        <taxon>Alphaproteobacteria</taxon>
        <taxon>Hyphomicrobiales</taxon>
        <taxon>Phyllobacteriaceae</taxon>
        <taxon>Mesorhizobium</taxon>
    </lineage>
</organism>
<evidence type="ECO:0000313" key="3">
    <source>
        <dbReference type="Proteomes" id="UP000193083"/>
    </source>
</evidence>
<dbReference type="AlphaFoldDB" id="A0A1X7P681"/>
<dbReference type="EMBL" id="FXBL01000004">
    <property type="protein sequence ID" value="SMH46380.1"/>
    <property type="molecule type" value="Genomic_DNA"/>
</dbReference>
<accession>A0A1X7P681</accession>
<gene>
    <name evidence="2" type="ORF">SAMN02982922_3364</name>
</gene>
<dbReference type="Pfam" id="PF05368">
    <property type="entry name" value="NmrA"/>
    <property type="match status" value="1"/>
</dbReference>
<evidence type="ECO:0000313" key="2">
    <source>
        <dbReference type="EMBL" id="SMH46380.1"/>
    </source>
</evidence>
<dbReference type="Gene3D" id="3.90.25.10">
    <property type="entry name" value="UDP-galactose 4-epimerase, domain 1"/>
    <property type="match status" value="1"/>
</dbReference>